<feature type="compositionally biased region" description="Gly residues" evidence="1">
    <location>
        <begin position="234"/>
        <end position="265"/>
    </location>
</feature>
<feature type="region of interest" description="Disordered" evidence="1">
    <location>
        <begin position="302"/>
        <end position="378"/>
    </location>
</feature>
<protein>
    <submittedName>
        <fullName evidence="2">Uncharacterized protein</fullName>
    </submittedName>
</protein>
<feature type="compositionally biased region" description="Basic residues" evidence="1">
    <location>
        <begin position="8"/>
        <end position="19"/>
    </location>
</feature>
<organism evidence="2 3">
    <name type="scientific">Emiliania huxleyi (strain CCMP1516)</name>
    <dbReference type="NCBI Taxonomy" id="280463"/>
    <lineage>
        <taxon>Eukaryota</taxon>
        <taxon>Haptista</taxon>
        <taxon>Haptophyta</taxon>
        <taxon>Prymnesiophyceae</taxon>
        <taxon>Isochrysidales</taxon>
        <taxon>Noelaerhabdaceae</taxon>
        <taxon>Emiliania</taxon>
    </lineage>
</organism>
<name>A0A0D3JJS4_EMIH1</name>
<accession>A0A0D3JJS4</accession>
<feature type="compositionally biased region" description="Low complexity" evidence="1">
    <location>
        <begin position="98"/>
        <end position="109"/>
    </location>
</feature>
<dbReference type="EnsemblProtists" id="EOD23759">
    <property type="protein sequence ID" value="EOD23759"/>
    <property type="gene ID" value="EMIHUDRAFT_116218"/>
</dbReference>
<reference evidence="3" key="1">
    <citation type="journal article" date="2013" name="Nature">
        <title>Pan genome of the phytoplankton Emiliania underpins its global distribution.</title>
        <authorList>
            <person name="Read B.A."/>
            <person name="Kegel J."/>
            <person name="Klute M.J."/>
            <person name="Kuo A."/>
            <person name="Lefebvre S.C."/>
            <person name="Maumus F."/>
            <person name="Mayer C."/>
            <person name="Miller J."/>
            <person name="Monier A."/>
            <person name="Salamov A."/>
            <person name="Young J."/>
            <person name="Aguilar M."/>
            <person name="Claverie J.M."/>
            <person name="Frickenhaus S."/>
            <person name="Gonzalez K."/>
            <person name="Herman E.K."/>
            <person name="Lin Y.C."/>
            <person name="Napier J."/>
            <person name="Ogata H."/>
            <person name="Sarno A.F."/>
            <person name="Shmutz J."/>
            <person name="Schroeder D."/>
            <person name="de Vargas C."/>
            <person name="Verret F."/>
            <person name="von Dassow P."/>
            <person name="Valentin K."/>
            <person name="Van de Peer Y."/>
            <person name="Wheeler G."/>
            <person name="Dacks J.B."/>
            <person name="Delwiche C.F."/>
            <person name="Dyhrman S.T."/>
            <person name="Glockner G."/>
            <person name="John U."/>
            <person name="Richards T."/>
            <person name="Worden A.Z."/>
            <person name="Zhang X."/>
            <person name="Grigoriev I.V."/>
            <person name="Allen A.E."/>
            <person name="Bidle K."/>
            <person name="Borodovsky M."/>
            <person name="Bowler C."/>
            <person name="Brownlee C."/>
            <person name="Cock J.M."/>
            <person name="Elias M."/>
            <person name="Gladyshev V.N."/>
            <person name="Groth M."/>
            <person name="Guda C."/>
            <person name="Hadaegh A."/>
            <person name="Iglesias-Rodriguez M.D."/>
            <person name="Jenkins J."/>
            <person name="Jones B.M."/>
            <person name="Lawson T."/>
            <person name="Leese F."/>
            <person name="Lindquist E."/>
            <person name="Lobanov A."/>
            <person name="Lomsadze A."/>
            <person name="Malik S.B."/>
            <person name="Marsh M.E."/>
            <person name="Mackinder L."/>
            <person name="Mock T."/>
            <person name="Mueller-Roeber B."/>
            <person name="Pagarete A."/>
            <person name="Parker M."/>
            <person name="Probert I."/>
            <person name="Quesneville H."/>
            <person name="Raines C."/>
            <person name="Rensing S.A."/>
            <person name="Riano-Pachon D.M."/>
            <person name="Richier S."/>
            <person name="Rokitta S."/>
            <person name="Shiraiwa Y."/>
            <person name="Soanes D.M."/>
            <person name="van der Giezen M."/>
            <person name="Wahlund T.M."/>
            <person name="Williams B."/>
            <person name="Wilson W."/>
            <person name="Wolfe G."/>
            <person name="Wurch L.L."/>
        </authorList>
    </citation>
    <scope>NUCLEOTIDE SEQUENCE</scope>
</reference>
<feature type="region of interest" description="Disordered" evidence="1">
    <location>
        <begin position="1"/>
        <end position="46"/>
    </location>
</feature>
<dbReference type="GeneID" id="17269304"/>
<dbReference type="AlphaFoldDB" id="A0A0D3JJS4"/>
<dbReference type="PaxDb" id="2903-EOD23759"/>
<proteinExistence type="predicted"/>
<dbReference type="HOGENOM" id="CLU_009796_0_0_1"/>
<feature type="compositionally biased region" description="Acidic residues" evidence="1">
    <location>
        <begin position="152"/>
        <end position="169"/>
    </location>
</feature>
<feature type="region of interest" description="Disordered" evidence="1">
    <location>
        <begin position="66"/>
        <end position="109"/>
    </location>
</feature>
<evidence type="ECO:0000313" key="3">
    <source>
        <dbReference type="Proteomes" id="UP000013827"/>
    </source>
</evidence>
<evidence type="ECO:0000313" key="2">
    <source>
        <dbReference type="EnsemblProtists" id="EOD23759"/>
    </source>
</evidence>
<evidence type="ECO:0000256" key="1">
    <source>
        <dbReference type="SAM" id="MobiDB-lite"/>
    </source>
</evidence>
<dbReference type="KEGG" id="ehx:EMIHUDRAFT_116218"/>
<feature type="compositionally biased region" description="Low complexity" evidence="1">
    <location>
        <begin position="303"/>
        <end position="318"/>
    </location>
</feature>
<keyword evidence="3" id="KW-1185">Reference proteome</keyword>
<feature type="region of interest" description="Disordered" evidence="1">
    <location>
        <begin position="227"/>
        <end position="275"/>
    </location>
</feature>
<dbReference type="RefSeq" id="XP_005776188.1">
    <property type="nucleotide sequence ID" value="XM_005776131.1"/>
</dbReference>
<feature type="region of interest" description="Disordered" evidence="1">
    <location>
        <begin position="452"/>
        <end position="486"/>
    </location>
</feature>
<sequence length="791" mass="80203">MKLEARRVCSKMRRSRRSRSTSTPSAGEPAAKRRHAGRAAADGGAAAAAVADVEIEDADAALVAAADGSHVERDDADHVAGEAERESHPANRPRRASSRAVSSASEGSRPVPRVVLKLAGFEEWAAARVGGRSGQGVASTAMVPFEAHPEEGEGEGEGEEEEEEEEEEEGRQVEGGAAAERLAPRWSVPVGPSWRAYGSFEDAGLDVVHRGGPLDPATPLPIDGGAPEAASFWRGGGGGGGSGGGGGGSGGGGGGRSGGGGGRGGRQPQAGRMHCWHPVPSGVYAHVLDQWRDFRRASDAHLGSGAREGAAKAAAGRGAARGRDGPPPNLWECVSEEELGGVVGPAEGPAESDGALRRPQHPGPQQPEPAGSASAAVRAAYAPRCEPRCAPRCEPRERAAAAATRTAPAADALLLAAPQRDHELSAVFEQAAQWSSKGVVFKALSSLQYLKQQQQQQQQRDEPLADDTSSPLALRHAPPPAPSSAADLAAARRATYLVAPPEGVAAGGTFLAEVAGRRLLLRVPAAWRGGGLAMRLPPLQEDGAADVPRVPQLDAARSQGPAAAAAAPSCAGDTFEARAGGRSVAAGGLVMAALPAGEGRAAELVAVPLHAPLAAGGSVRFSPAPLPHPLSEPIGTGRLPEPVAATSAVHAGQQRVAVKVPVGGSGVGSVLLVRVPPGCGSRQDCEPVAGGSAPTLAALVVPSAGCTNLTLLCSPGWGDAPAGATHSPQPSYFEAEVPLQSKPGEWLLASAGDGRLVSFTVPKELPASRKVVVQAEASAAPAWRGRCARAV</sequence>
<feature type="compositionally biased region" description="Low complexity" evidence="1">
    <location>
        <begin position="369"/>
        <end position="378"/>
    </location>
</feature>
<reference evidence="2" key="2">
    <citation type="submission" date="2024-10" db="UniProtKB">
        <authorList>
            <consortium name="EnsemblProtists"/>
        </authorList>
    </citation>
    <scope>IDENTIFICATION</scope>
</reference>
<dbReference type="Proteomes" id="UP000013827">
    <property type="component" value="Unassembled WGS sequence"/>
</dbReference>
<feature type="compositionally biased region" description="Basic and acidic residues" evidence="1">
    <location>
        <begin position="69"/>
        <end position="89"/>
    </location>
</feature>
<feature type="region of interest" description="Disordered" evidence="1">
    <location>
        <begin position="142"/>
        <end position="184"/>
    </location>
</feature>